<feature type="compositionally biased region" description="Basic and acidic residues" evidence="13">
    <location>
        <begin position="1084"/>
        <end position="1099"/>
    </location>
</feature>
<evidence type="ECO:0000256" key="6">
    <source>
        <dbReference type="ARBA" id="ARBA00022989"/>
    </source>
</evidence>
<feature type="domain" description="Cadherin" evidence="17">
    <location>
        <begin position="185"/>
        <end position="294"/>
    </location>
</feature>
<feature type="transmembrane region" description="Helical" evidence="14">
    <location>
        <begin position="810"/>
        <end position="831"/>
    </location>
</feature>
<dbReference type="PRINTS" id="PR00205">
    <property type="entry name" value="CADHERIN"/>
</dbReference>
<dbReference type="Gene3D" id="4.10.900.10">
    <property type="entry name" value="TCF3-CBD (Catenin binding domain)"/>
    <property type="match status" value="1"/>
</dbReference>
<keyword evidence="5 9" id="KW-0106">Calcium</keyword>
<keyword evidence="8" id="KW-1015">Disulfide bond</keyword>
<dbReference type="InterPro" id="IPR000742">
    <property type="entry name" value="EGF"/>
</dbReference>
<dbReference type="GO" id="GO:0007163">
    <property type="term" value="P:establishment or maintenance of cell polarity"/>
    <property type="evidence" value="ECO:0007669"/>
    <property type="project" value="UniProtKB-ARBA"/>
</dbReference>
<dbReference type="GO" id="GO:0016477">
    <property type="term" value="P:cell migration"/>
    <property type="evidence" value="ECO:0007669"/>
    <property type="project" value="TreeGrafter"/>
</dbReference>
<dbReference type="InterPro" id="IPR027397">
    <property type="entry name" value="Catenin-bd_sf"/>
</dbReference>
<protein>
    <recommendedName>
        <fullName evidence="20">DE-cadherin</fullName>
    </recommendedName>
</protein>
<evidence type="ECO:0000256" key="12">
    <source>
        <dbReference type="RuleBase" id="RU004357"/>
    </source>
</evidence>
<dbReference type="PANTHER" id="PTHR24027:SF422">
    <property type="entry name" value="CADHERIN DOMAIN-CONTAINING PROTEIN"/>
    <property type="match status" value="1"/>
</dbReference>
<dbReference type="GO" id="GO:0005509">
    <property type="term" value="F:calcium ion binding"/>
    <property type="evidence" value="ECO:0007669"/>
    <property type="project" value="UniProtKB-UniRule"/>
</dbReference>
<evidence type="ECO:0000256" key="7">
    <source>
        <dbReference type="ARBA" id="ARBA00023136"/>
    </source>
</evidence>
<dbReference type="GO" id="GO:0008013">
    <property type="term" value="F:beta-catenin binding"/>
    <property type="evidence" value="ECO:0007669"/>
    <property type="project" value="TreeGrafter"/>
</dbReference>
<name>A0AAW0T4G5_SCYPA</name>
<dbReference type="Gene3D" id="2.60.120.200">
    <property type="match status" value="1"/>
</dbReference>
<evidence type="ECO:0000256" key="13">
    <source>
        <dbReference type="SAM" id="MobiDB-lite"/>
    </source>
</evidence>
<feature type="compositionally biased region" description="Basic and acidic residues" evidence="13">
    <location>
        <begin position="1177"/>
        <end position="1196"/>
    </location>
</feature>
<dbReference type="InterPro" id="IPR002126">
    <property type="entry name" value="Cadherin-like_dom"/>
</dbReference>
<gene>
    <name evidence="18" type="ORF">O3P69_008229</name>
</gene>
<feature type="region of interest" description="Disordered" evidence="13">
    <location>
        <begin position="984"/>
        <end position="1231"/>
    </location>
</feature>
<feature type="domain" description="EGF-like" evidence="16">
    <location>
        <begin position="556"/>
        <end position="593"/>
    </location>
</feature>
<keyword evidence="6 14" id="KW-1133">Transmembrane helix</keyword>
<dbReference type="GO" id="GO:0016339">
    <property type="term" value="P:calcium-dependent cell-cell adhesion via plasma membrane cell adhesion molecules"/>
    <property type="evidence" value="ECO:0007669"/>
    <property type="project" value="TreeGrafter"/>
</dbReference>
<comment type="caution">
    <text evidence="10">Lacks conserved residue(s) required for the propagation of feature annotation.</text>
</comment>
<dbReference type="GO" id="GO:0044331">
    <property type="term" value="P:cell-cell adhesion mediated by cadherin"/>
    <property type="evidence" value="ECO:0007669"/>
    <property type="project" value="TreeGrafter"/>
</dbReference>
<comment type="function">
    <text evidence="12">Cadherins are calcium-dependent cell adhesion proteins.</text>
</comment>
<evidence type="ECO:0000256" key="5">
    <source>
        <dbReference type="ARBA" id="ARBA00022837"/>
    </source>
</evidence>
<evidence type="ECO:0008006" key="20">
    <source>
        <dbReference type="Google" id="ProtNLM"/>
    </source>
</evidence>
<dbReference type="GO" id="GO:0045296">
    <property type="term" value="F:cadherin binding"/>
    <property type="evidence" value="ECO:0007669"/>
    <property type="project" value="TreeGrafter"/>
</dbReference>
<dbReference type="PANTHER" id="PTHR24027">
    <property type="entry name" value="CADHERIN-23"/>
    <property type="match status" value="1"/>
</dbReference>
<dbReference type="CDD" id="cd11304">
    <property type="entry name" value="Cadherin_repeat"/>
    <property type="match status" value="2"/>
</dbReference>
<dbReference type="GO" id="GO:0007043">
    <property type="term" value="P:cell-cell junction assembly"/>
    <property type="evidence" value="ECO:0007669"/>
    <property type="project" value="TreeGrafter"/>
</dbReference>
<dbReference type="InterPro" id="IPR000233">
    <property type="entry name" value="Cadherin_Y-type_LIR"/>
</dbReference>
<dbReference type="Pfam" id="PF24811">
    <property type="entry name" value="Ig_Shg"/>
    <property type="match status" value="1"/>
</dbReference>
<evidence type="ECO:0000256" key="3">
    <source>
        <dbReference type="ARBA" id="ARBA00022729"/>
    </source>
</evidence>
<evidence type="ECO:0000256" key="8">
    <source>
        <dbReference type="ARBA" id="ARBA00023157"/>
    </source>
</evidence>
<keyword evidence="10" id="KW-0245">EGF-like domain</keyword>
<feature type="domain" description="Cadherin" evidence="17">
    <location>
        <begin position="75"/>
        <end position="183"/>
    </location>
</feature>
<dbReference type="InterPro" id="IPR001791">
    <property type="entry name" value="Laminin_G"/>
</dbReference>
<dbReference type="SUPFAM" id="SSF49313">
    <property type="entry name" value="Cadherin-like"/>
    <property type="match status" value="3"/>
</dbReference>
<dbReference type="GO" id="GO:0000902">
    <property type="term" value="P:cell morphogenesis"/>
    <property type="evidence" value="ECO:0007669"/>
    <property type="project" value="TreeGrafter"/>
</dbReference>
<feature type="compositionally biased region" description="Acidic residues" evidence="13">
    <location>
        <begin position="987"/>
        <end position="996"/>
    </location>
</feature>
<comment type="subcellular location">
    <subcellularLocation>
        <location evidence="11">Cell membrane</location>
        <topology evidence="11">Single-pass type I membrane protein</topology>
    </subcellularLocation>
    <subcellularLocation>
        <location evidence="1">Membrane</location>
        <topology evidence="1">Single-pass membrane protein</topology>
    </subcellularLocation>
</comment>
<comment type="caution">
    <text evidence="18">The sequence shown here is derived from an EMBL/GenBank/DDBJ whole genome shotgun (WGS) entry which is preliminary data.</text>
</comment>
<keyword evidence="3" id="KW-0732">Signal</keyword>
<dbReference type="SMART" id="SM00112">
    <property type="entry name" value="CA"/>
    <property type="match status" value="2"/>
</dbReference>
<dbReference type="InterPro" id="IPR056370">
    <property type="entry name" value="Shg-like_Ig-like"/>
</dbReference>
<dbReference type="GO" id="GO:0009887">
    <property type="term" value="P:animal organ morphogenesis"/>
    <property type="evidence" value="ECO:0007669"/>
    <property type="project" value="UniProtKB-ARBA"/>
</dbReference>
<dbReference type="EMBL" id="JARAKH010000041">
    <property type="protein sequence ID" value="KAK8381217.1"/>
    <property type="molecule type" value="Genomic_DNA"/>
</dbReference>
<reference evidence="18 19" key="1">
    <citation type="submission" date="2023-03" db="EMBL/GenBank/DDBJ databases">
        <title>High-quality genome of Scylla paramamosain provides insights in environmental adaptation.</title>
        <authorList>
            <person name="Zhang L."/>
        </authorList>
    </citation>
    <scope>NUCLEOTIDE SEQUENCE [LARGE SCALE GENOMIC DNA]</scope>
    <source>
        <strain evidence="18">LZ_2023a</strain>
        <tissue evidence="18">Muscle</tissue>
    </source>
</reference>
<dbReference type="CDD" id="cd00110">
    <property type="entry name" value="LamG"/>
    <property type="match status" value="1"/>
</dbReference>
<dbReference type="InterPro" id="IPR020894">
    <property type="entry name" value="Cadherin_CS"/>
</dbReference>
<evidence type="ECO:0000256" key="14">
    <source>
        <dbReference type="SAM" id="Phobius"/>
    </source>
</evidence>
<dbReference type="InterPro" id="IPR013320">
    <property type="entry name" value="ConA-like_dom_sf"/>
</dbReference>
<dbReference type="PROSITE" id="PS50025">
    <property type="entry name" value="LAM_G_DOMAIN"/>
    <property type="match status" value="1"/>
</dbReference>
<dbReference type="Gene3D" id="2.10.25.10">
    <property type="entry name" value="Laminin"/>
    <property type="match status" value="1"/>
</dbReference>
<evidence type="ECO:0000256" key="4">
    <source>
        <dbReference type="ARBA" id="ARBA00022737"/>
    </source>
</evidence>
<accession>A0AAW0T4G5</accession>
<evidence type="ECO:0000256" key="2">
    <source>
        <dbReference type="ARBA" id="ARBA00022692"/>
    </source>
</evidence>
<dbReference type="SUPFAM" id="SSF49899">
    <property type="entry name" value="Concanavalin A-like lectins/glucanases"/>
    <property type="match status" value="1"/>
</dbReference>
<evidence type="ECO:0000256" key="9">
    <source>
        <dbReference type="PROSITE-ProRule" id="PRU00043"/>
    </source>
</evidence>
<dbReference type="GO" id="GO:0007156">
    <property type="term" value="P:homophilic cell adhesion via plasma membrane adhesion molecules"/>
    <property type="evidence" value="ECO:0007669"/>
    <property type="project" value="InterPro"/>
</dbReference>
<evidence type="ECO:0000313" key="18">
    <source>
        <dbReference type="EMBL" id="KAK8381217.1"/>
    </source>
</evidence>
<dbReference type="Pfam" id="PF01049">
    <property type="entry name" value="CADH_Y-type_LIR"/>
    <property type="match status" value="1"/>
</dbReference>
<dbReference type="GO" id="GO:0001736">
    <property type="term" value="P:establishment of planar polarity"/>
    <property type="evidence" value="ECO:0007669"/>
    <property type="project" value="UniProtKB-ARBA"/>
</dbReference>
<evidence type="ECO:0000259" key="15">
    <source>
        <dbReference type="PROSITE" id="PS50025"/>
    </source>
</evidence>
<keyword evidence="2 11" id="KW-0812">Transmembrane</keyword>
<organism evidence="18 19">
    <name type="scientific">Scylla paramamosain</name>
    <name type="common">Mud crab</name>
    <dbReference type="NCBI Taxonomy" id="85552"/>
    <lineage>
        <taxon>Eukaryota</taxon>
        <taxon>Metazoa</taxon>
        <taxon>Ecdysozoa</taxon>
        <taxon>Arthropoda</taxon>
        <taxon>Crustacea</taxon>
        <taxon>Multicrustacea</taxon>
        <taxon>Malacostraca</taxon>
        <taxon>Eumalacostraca</taxon>
        <taxon>Eucarida</taxon>
        <taxon>Decapoda</taxon>
        <taxon>Pleocyemata</taxon>
        <taxon>Brachyura</taxon>
        <taxon>Eubrachyura</taxon>
        <taxon>Portunoidea</taxon>
        <taxon>Portunidae</taxon>
        <taxon>Portuninae</taxon>
        <taxon>Scylla</taxon>
    </lineage>
</organism>
<keyword evidence="19" id="KW-1185">Reference proteome</keyword>
<dbReference type="Pfam" id="PF00028">
    <property type="entry name" value="Cadherin"/>
    <property type="match status" value="1"/>
</dbReference>
<dbReference type="AlphaFoldDB" id="A0AAW0T4G5"/>
<dbReference type="Gene3D" id="2.60.40.60">
    <property type="entry name" value="Cadherins"/>
    <property type="match status" value="2"/>
</dbReference>
<dbReference type="PROSITE" id="PS50026">
    <property type="entry name" value="EGF_3"/>
    <property type="match status" value="1"/>
</dbReference>
<feature type="domain" description="Laminin G" evidence="15">
    <location>
        <begin position="593"/>
        <end position="795"/>
    </location>
</feature>
<evidence type="ECO:0000256" key="10">
    <source>
        <dbReference type="PROSITE-ProRule" id="PRU00076"/>
    </source>
</evidence>
<evidence type="ECO:0000256" key="11">
    <source>
        <dbReference type="RuleBase" id="RU003318"/>
    </source>
</evidence>
<dbReference type="InterPro" id="IPR039808">
    <property type="entry name" value="Cadherin"/>
</dbReference>
<feature type="compositionally biased region" description="Polar residues" evidence="13">
    <location>
        <begin position="1002"/>
        <end position="1027"/>
    </location>
</feature>
<keyword evidence="4" id="KW-0677">Repeat</keyword>
<feature type="compositionally biased region" description="Polar residues" evidence="13">
    <location>
        <begin position="1100"/>
        <end position="1114"/>
    </location>
</feature>
<evidence type="ECO:0000256" key="1">
    <source>
        <dbReference type="ARBA" id="ARBA00004167"/>
    </source>
</evidence>
<evidence type="ECO:0000259" key="16">
    <source>
        <dbReference type="PROSITE" id="PS50026"/>
    </source>
</evidence>
<proteinExistence type="predicted"/>
<dbReference type="GO" id="GO:0034332">
    <property type="term" value="P:adherens junction organization"/>
    <property type="evidence" value="ECO:0007669"/>
    <property type="project" value="TreeGrafter"/>
</dbReference>
<dbReference type="GO" id="GO:0005912">
    <property type="term" value="C:adherens junction"/>
    <property type="evidence" value="ECO:0007669"/>
    <property type="project" value="TreeGrafter"/>
</dbReference>
<dbReference type="Proteomes" id="UP001487740">
    <property type="component" value="Unassembled WGS sequence"/>
</dbReference>
<dbReference type="PROSITE" id="PS50268">
    <property type="entry name" value="CADHERIN_2"/>
    <property type="match status" value="2"/>
</dbReference>
<keyword evidence="7 14" id="KW-0472">Membrane</keyword>
<feature type="compositionally biased region" description="Polar residues" evidence="13">
    <location>
        <begin position="1128"/>
        <end position="1161"/>
    </location>
</feature>
<evidence type="ECO:0000259" key="17">
    <source>
        <dbReference type="PROSITE" id="PS50268"/>
    </source>
</evidence>
<keyword evidence="11" id="KW-0130">Cell adhesion</keyword>
<dbReference type="InterPro" id="IPR015919">
    <property type="entry name" value="Cadherin-like_sf"/>
</dbReference>
<dbReference type="PROSITE" id="PS00232">
    <property type="entry name" value="CADHERIN_1"/>
    <property type="match status" value="1"/>
</dbReference>
<dbReference type="GO" id="GO:0016342">
    <property type="term" value="C:catenin complex"/>
    <property type="evidence" value="ECO:0007669"/>
    <property type="project" value="TreeGrafter"/>
</dbReference>
<evidence type="ECO:0000313" key="19">
    <source>
        <dbReference type="Proteomes" id="UP001487740"/>
    </source>
</evidence>
<sequence length="1231" mass="134877">MLPSAQVVSFAAPNPSLNLRTREPGVSQWLGALAACASAATFTLRVRVSDGENVPALTDVVVAVVNVNDLQPVFQRSNYTFVVTENTDCSLPLGQVSALDPDLPPSVNQNILYYLSPDEQRNFTIDSRSGQLSIRGCLDRESAVRGTMTLYPRANDEGGKGHDADPATVQVTILDLNDNYPHIIKPPQSYAMVMENVEPHLVEPVVIELGDADSEEHGCPCSLEFHTSTPVHIRDKFTLTPLGRSRYRLSPVAVLDREQQKVYRLAFTARDNAGRGGTRHLTLEVGDENDSPMSDGNSSIRVYNFQDQFPAMVIGSVQVTDDDDHDRQDKTFQVDASTFLEVASHFKVDLYTGDITMLRGTPAGTHVLRVKVHDNFRREMAIGEATISVVALTQEAVTHSGSLRLANTSAKAMLRRVETGVEGISLYERLKKQIARIHQISETQVDVFSLRDAPGNSGVDVRYNCHSSPYYTATRLNGMLLRKRQQVSAALGVDIPLVDINACLYEALSPCGGKSCQHTLRLNITAPHVVSGASTSLVGMDITDDYACNCGPLEPPPSVCYPGFCLNGGVCRVKNNTLTCQCLDAINYGPRCELLTARFERGFAWYKPLMVCERSSLSLAFETNDKNGVLLYAGPTVPSPWPDYPRDFLYVILRDWVVETYLDFGTGTMNVSISIEASTLRTFQYVLTWGEGGVTAEVIDCGINITNENQDPCRKTVPLARFSNNPSYLLNVQGPLQVGGIAAMVSFPQLADSYGWTLTPPSTFLFSGCVLELRHNDRLYDLNATDFHKYTFQPCDAPRTSRVVLGRQSIIIILASLLSLLLLVVVILCLARRGKKTVSYPDLDRELVKETMGGTDLEGFGEKDVTHFDLKFLQVTPDGFLVGDENEGTLPDVAQDACQRLGAAPLAAMPEGLSIGDFIKENILKVDQEHQDVDDVRHYDAQGDEMSAASLSSLASGSSRSEMAFDYRTDWGQRFEKLAQIYRGESDAEDDSEYEFPDIPNKPSNSLFFPDNKSMSKANATEAQQTVSSSSDPPPHSPVTVIEGKASSDPPQTAVPAKKDSSLREPQAFSLQSQGDPQEPACLSKKEGDASSSPRKKDTPTPQQPSFSTQDSNKPQTPPPPSPLPNRRQVSTRPPTPSRYSNDSAVTTITNLYTNPAQRSATLGRKKPLLGSSSQATKDDTNHRLPKDIYKPRSAEKTAPPQPSAEKKVEPRDSITPIATVKSTKGIETWC</sequence>